<evidence type="ECO:0000256" key="3">
    <source>
        <dbReference type="ARBA" id="ARBA00023163"/>
    </source>
</evidence>
<dbReference type="SUPFAM" id="SSF46689">
    <property type="entry name" value="Homeodomain-like"/>
    <property type="match status" value="1"/>
</dbReference>
<dbReference type="PANTHER" id="PTHR46796">
    <property type="entry name" value="HTH-TYPE TRANSCRIPTIONAL ACTIVATOR RHAS-RELATED"/>
    <property type="match status" value="1"/>
</dbReference>
<proteinExistence type="predicted"/>
<keyword evidence="6" id="KW-1185">Reference proteome</keyword>
<keyword evidence="3" id="KW-0804">Transcription</keyword>
<dbReference type="RefSeq" id="WP_019920730.1">
    <property type="nucleotide sequence ID" value="NZ_CP140152.1"/>
</dbReference>
<feature type="domain" description="HTH araC/xylS-type" evidence="4">
    <location>
        <begin position="181"/>
        <end position="282"/>
    </location>
</feature>
<sequence>MDTVEDFPGTYRSQTLGALTVTQAAGARHSVQRDSPLRTGSNEPYLLVIWQRRGTATLVQHGSALRLVPGDMLVHEAGQPYRLDFEGPFEVTVARIPAAPMRSLCPLVDTLLGVVQNCRQPQVALLTAMADCHVATDYAALPRAAALHAAEALRQTLAACALGAVVAEQQRRPSMSQYHLGRIRQYALKRIGDSSLSINELVEALGISAAHIHRLFAGEAQSFSTWLWDTRLKLCHLALRAPECSGQPISQIAYQFGFSHPAHFSRAYRNHFGMTPSAWRAGAPAAADHAATRRR</sequence>
<dbReference type="InterPro" id="IPR020449">
    <property type="entry name" value="Tscrpt_reg_AraC-type_HTH"/>
</dbReference>
<dbReference type="InterPro" id="IPR018062">
    <property type="entry name" value="HTH_AraC-typ_CS"/>
</dbReference>
<dbReference type="InterPro" id="IPR035418">
    <property type="entry name" value="AraC-bd_2"/>
</dbReference>
<evidence type="ECO:0000256" key="2">
    <source>
        <dbReference type="ARBA" id="ARBA00023125"/>
    </source>
</evidence>
<gene>
    <name evidence="5" type="ORF">SR858_10470</name>
</gene>
<keyword evidence="1" id="KW-0805">Transcription regulation</keyword>
<dbReference type="InterPro" id="IPR050204">
    <property type="entry name" value="AraC_XylS_family_regulators"/>
</dbReference>
<dbReference type="Pfam" id="PF14525">
    <property type="entry name" value="AraC_binding_2"/>
    <property type="match status" value="1"/>
</dbReference>
<dbReference type="EMBL" id="CP140152">
    <property type="protein sequence ID" value="WQH06722.1"/>
    <property type="molecule type" value="Genomic_DNA"/>
</dbReference>
<organism evidence="5 6">
    <name type="scientific">Duganella zoogloeoides</name>
    <dbReference type="NCBI Taxonomy" id="75659"/>
    <lineage>
        <taxon>Bacteria</taxon>
        <taxon>Pseudomonadati</taxon>
        <taxon>Pseudomonadota</taxon>
        <taxon>Betaproteobacteria</taxon>
        <taxon>Burkholderiales</taxon>
        <taxon>Oxalobacteraceae</taxon>
        <taxon>Telluria group</taxon>
        <taxon>Duganella</taxon>
    </lineage>
</organism>
<keyword evidence="2" id="KW-0238">DNA-binding</keyword>
<dbReference type="PROSITE" id="PS01124">
    <property type="entry name" value="HTH_ARAC_FAMILY_2"/>
    <property type="match status" value="1"/>
</dbReference>
<dbReference type="PANTHER" id="PTHR46796:SF6">
    <property type="entry name" value="ARAC SUBFAMILY"/>
    <property type="match status" value="1"/>
</dbReference>
<accession>A0ABZ0Y5H4</accession>
<dbReference type="SMART" id="SM00342">
    <property type="entry name" value="HTH_ARAC"/>
    <property type="match status" value="1"/>
</dbReference>
<dbReference type="InterPro" id="IPR009057">
    <property type="entry name" value="Homeodomain-like_sf"/>
</dbReference>
<dbReference type="Pfam" id="PF12833">
    <property type="entry name" value="HTH_18"/>
    <property type="match status" value="1"/>
</dbReference>
<dbReference type="PRINTS" id="PR00032">
    <property type="entry name" value="HTHARAC"/>
</dbReference>
<dbReference type="Gene3D" id="1.10.10.60">
    <property type="entry name" value="Homeodomain-like"/>
    <property type="match status" value="1"/>
</dbReference>
<dbReference type="PROSITE" id="PS00041">
    <property type="entry name" value="HTH_ARAC_FAMILY_1"/>
    <property type="match status" value="1"/>
</dbReference>
<evidence type="ECO:0000256" key="1">
    <source>
        <dbReference type="ARBA" id="ARBA00023015"/>
    </source>
</evidence>
<dbReference type="Proteomes" id="UP001326110">
    <property type="component" value="Chromosome"/>
</dbReference>
<evidence type="ECO:0000313" key="6">
    <source>
        <dbReference type="Proteomes" id="UP001326110"/>
    </source>
</evidence>
<dbReference type="InterPro" id="IPR018060">
    <property type="entry name" value="HTH_AraC"/>
</dbReference>
<reference evidence="5 6" key="1">
    <citation type="submission" date="2023-11" db="EMBL/GenBank/DDBJ databases">
        <title>MicrobeMod: A computational toolkit for identifying prokaryotic methylation and restriction-modification with nanopore sequencing.</title>
        <authorList>
            <person name="Crits-Christoph A."/>
            <person name="Kang S.C."/>
            <person name="Lee H."/>
            <person name="Ostrov N."/>
        </authorList>
    </citation>
    <scope>NUCLEOTIDE SEQUENCE [LARGE SCALE GENOMIC DNA]</scope>
    <source>
        <strain evidence="5 6">ATCC 25935</strain>
    </source>
</reference>
<name>A0ABZ0Y5H4_9BURK</name>
<evidence type="ECO:0000313" key="5">
    <source>
        <dbReference type="EMBL" id="WQH06722.1"/>
    </source>
</evidence>
<evidence type="ECO:0000259" key="4">
    <source>
        <dbReference type="PROSITE" id="PS01124"/>
    </source>
</evidence>
<protein>
    <submittedName>
        <fullName evidence="5">Helix-turn-helix domain-containing protein</fullName>
    </submittedName>
</protein>